<name>A0A1Y5NXY7_9MICO</name>
<evidence type="ECO:0000256" key="1">
    <source>
        <dbReference type="SAM" id="MobiDB-lite"/>
    </source>
</evidence>
<organism evidence="2">
    <name type="scientific">uncultured Microbacterium sp</name>
    <dbReference type="NCBI Taxonomy" id="191216"/>
    <lineage>
        <taxon>Bacteria</taxon>
        <taxon>Bacillati</taxon>
        <taxon>Actinomycetota</taxon>
        <taxon>Actinomycetes</taxon>
        <taxon>Micrococcales</taxon>
        <taxon>Microbacteriaceae</taxon>
        <taxon>Microbacterium</taxon>
        <taxon>environmental samples</taxon>
    </lineage>
</organism>
<sequence>MMMSGDTGGVELFVGQMVALIPLGVAGPRSDEFSRTRLRRIFPRSLQPPATNTGKRPGKAVRPKTYSVITDGPGHGHLTIRQIEIEVRIIPLDLETPDDATVFRVAAVAGRAIRVTGVVEEPNGDR</sequence>
<proteinExistence type="predicted"/>
<protein>
    <submittedName>
        <fullName evidence="2">Uncharacterized protein</fullName>
    </submittedName>
</protein>
<reference evidence="2" key="1">
    <citation type="submission" date="2016-03" db="EMBL/GenBank/DDBJ databases">
        <authorList>
            <person name="Ploux O."/>
        </authorList>
    </citation>
    <scope>NUCLEOTIDE SEQUENCE</scope>
    <source>
        <strain evidence="2">UC1</strain>
    </source>
</reference>
<dbReference type="EMBL" id="FLQR01000002">
    <property type="protein sequence ID" value="SBS71234.1"/>
    <property type="molecule type" value="Genomic_DNA"/>
</dbReference>
<accession>A0A1Y5NXY7</accession>
<feature type="region of interest" description="Disordered" evidence="1">
    <location>
        <begin position="43"/>
        <end position="68"/>
    </location>
</feature>
<dbReference type="AlphaFoldDB" id="A0A1Y5NXY7"/>
<evidence type="ECO:0000313" key="2">
    <source>
        <dbReference type="EMBL" id="SBS71234.1"/>
    </source>
</evidence>
<gene>
    <name evidence="2" type="ORF">MIPYR_100068</name>
</gene>